<dbReference type="InterPro" id="IPR026906">
    <property type="entry name" value="LRR_5"/>
</dbReference>
<dbReference type="RefSeq" id="WP_238315585.1">
    <property type="nucleotide sequence ID" value="NZ_BQKV01000011.1"/>
</dbReference>
<gene>
    <name evidence="2" type="ORF">JCM17207_01830</name>
</gene>
<dbReference type="Proteomes" id="UP001055185">
    <property type="component" value="Unassembled WGS sequence"/>
</dbReference>
<organism evidence="2 3">
    <name type="scientific">Faecalibacterium gallinarum</name>
    <dbReference type="NCBI Taxonomy" id="2903556"/>
    <lineage>
        <taxon>Bacteria</taxon>
        <taxon>Bacillati</taxon>
        <taxon>Bacillota</taxon>
        <taxon>Clostridia</taxon>
        <taxon>Eubacteriales</taxon>
        <taxon>Oscillospiraceae</taxon>
        <taxon>Faecalibacterium</taxon>
    </lineage>
</organism>
<evidence type="ECO:0000256" key="1">
    <source>
        <dbReference type="SAM" id="MobiDB-lite"/>
    </source>
</evidence>
<feature type="compositionally biased region" description="Polar residues" evidence="1">
    <location>
        <begin position="40"/>
        <end position="49"/>
    </location>
</feature>
<sequence length="412" mass="44528">MKKWKDLLQAVAVMLVVLGLVFTMTGCGSSGGSSSGDSDQNTPGSSDTDSPGEDNEGSDADAPDASDPSTWIDGNTIKVPGEVQEITAEIVDQMGNTIPKVDMSECLNLTIEGNAFKDVLSLQEVYLPANVTIQDGSGSNLGRSTVVEGTFSGCYNLDKVIFVGTGTTNIGKNAFYNCQNLDTVILADTTNVGESAFQYCTSLKTIQGTENISSIGEYAFYNCSSLAEMDLNGLQNDLPQFAFGVCSELTSVVLPDRSMNILEDAFYNCPKLKDINLEKVASIGERAFHQCASLQIADLQSIVHLGLGAFKQSGLTYIRFSDSVKTVASDALATAADKVYVYYGTGVETEAQLIERLNRVENWEYCGLFYNDNDVEHTKIDGVLSFNQWESDMAVIKDLMKANQSLAGWFTF</sequence>
<evidence type="ECO:0000313" key="3">
    <source>
        <dbReference type="Proteomes" id="UP001055185"/>
    </source>
</evidence>
<dbReference type="EMBL" id="BQKV01000011">
    <property type="protein sequence ID" value="GJN63558.1"/>
    <property type="molecule type" value="Genomic_DNA"/>
</dbReference>
<dbReference type="SUPFAM" id="SSF52058">
    <property type="entry name" value="L domain-like"/>
    <property type="match status" value="1"/>
</dbReference>
<dbReference type="Gene3D" id="3.80.10.10">
    <property type="entry name" value="Ribonuclease Inhibitor"/>
    <property type="match status" value="2"/>
</dbReference>
<dbReference type="InterPro" id="IPR053139">
    <property type="entry name" value="Surface_bspA-like"/>
</dbReference>
<proteinExistence type="predicted"/>
<dbReference type="PROSITE" id="PS51257">
    <property type="entry name" value="PROKAR_LIPOPROTEIN"/>
    <property type="match status" value="1"/>
</dbReference>
<reference evidence="2" key="1">
    <citation type="journal article" date="2022" name="Int. J. Syst. Evol. Microbiol.">
        <title>Genome-based, phenotypic and chemotaxonomic classification of Faecalibacterium strains: proposal of three novel species Faecalibacterium duncaniae sp. nov., Faecalibacterium hattorii sp. nov. and Faecalibacterium gallinarum sp. nov. .</title>
        <authorList>
            <person name="Sakamoto M."/>
            <person name="Sakurai N."/>
            <person name="Tanno H."/>
            <person name="Iino T."/>
            <person name="Ohkuma M."/>
            <person name="Endo A."/>
        </authorList>
    </citation>
    <scope>NUCLEOTIDE SEQUENCE</scope>
    <source>
        <strain evidence="2">JCM 17207</strain>
    </source>
</reference>
<keyword evidence="3" id="KW-1185">Reference proteome</keyword>
<dbReference type="Pfam" id="PF13306">
    <property type="entry name" value="LRR_5"/>
    <property type="match status" value="2"/>
</dbReference>
<dbReference type="AlphaFoldDB" id="A0AA37IVZ6"/>
<feature type="region of interest" description="Disordered" evidence="1">
    <location>
        <begin position="29"/>
        <end position="76"/>
    </location>
</feature>
<dbReference type="PANTHER" id="PTHR45661">
    <property type="entry name" value="SURFACE ANTIGEN"/>
    <property type="match status" value="1"/>
</dbReference>
<dbReference type="InterPro" id="IPR032675">
    <property type="entry name" value="LRR_dom_sf"/>
</dbReference>
<feature type="compositionally biased region" description="Acidic residues" evidence="1">
    <location>
        <begin position="50"/>
        <end position="64"/>
    </location>
</feature>
<accession>A0AA37IVZ6</accession>
<evidence type="ECO:0008006" key="4">
    <source>
        <dbReference type="Google" id="ProtNLM"/>
    </source>
</evidence>
<evidence type="ECO:0000313" key="2">
    <source>
        <dbReference type="EMBL" id="GJN63558.1"/>
    </source>
</evidence>
<comment type="caution">
    <text evidence="2">The sequence shown here is derived from an EMBL/GenBank/DDBJ whole genome shotgun (WGS) entry which is preliminary data.</text>
</comment>
<name>A0AA37IVZ6_9FIRM</name>
<protein>
    <recommendedName>
        <fullName evidence="4">Leucine-rich repeat domain-containing protein</fullName>
    </recommendedName>
</protein>
<dbReference type="PANTHER" id="PTHR45661:SF3">
    <property type="entry name" value="IG-LIKE DOMAIN-CONTAINING PROTEIN"/>
    <property type="match status" value="1"/>
</dbReference>